<dbReference type="InterPro" id="IPR019775">
    <property type="entry name" value="WD40_repeat_CS"/>
</dbReference>
<feature type="repeat" description="WD" evidence="8">
    <location>
        <begin position="655"/>
        <end position="682"/>
    </location>
</feature>
<dbReference type="SMART" id="SM00320">
    <property type="entry name" value="WD40"/>
    <property type="match status" value="6"/>
</dbReference>
<dbReference type="PROSITE" id="PS00678">
    <property type="entry name" value="WD_REPEATS_1"/>
    <property type="match status" value="1"/>
</dbReference>
<dbReference type="PROSITE" id="PS50896">
    <property type="entry name" value="LISH"/>
    <property type="match status" value="1"/>
</dbReference>
<dbReference type="InterPro" id="IPR001680">
    <property type="entry name" value="WD40_rpt"/>
</dbReference>
<evidence type="ECO:0000313" key="12">
    <source>
        <dbReference type="Proteomes" id="UP000012174"/>
    </source>
</evidence>
<evidence type="ECO:0000313" key="11">
    <source>
        <dbReference type="EMBL" id="EMR64484.1"/>
    </source>
</evidence>
<dbReference type="AlphaFoldDB" id="M7SE22"/>
<name>M7SE22_EUTLA</name>
<keyword evidence="4" id="KW-0677">Repeat</keyword>
<dbReference type="OrthoDB" id="10266330at2759"/>
<dbReference type="GO" id="GO:0006367">
    <property type="term" value="P:transcription initiation at RNA polymerase II promoter"/>
    <property type="evidence" value="ECO:0007669"/>
    <property type="project" value="TreeGrafter"/>
</dbReference>
<dbReference type="PROSITE" id="PS50082">
    <property type="entry name" value="WD_REPEATS_2"/>
    <property type="match status" value="5"/>
</dbReference>
<feature type="repeat" description="WD" evidence="8">
    <location>
        <begin position="605"/>
        <end position="646"/>
    </location>
</feature>
<evidence type="ECO:0000256" key="2">
    <source>
        <dbReference type="ARBA" id="ARBA00009435"/>
    </source>
</evidence>
<dbReference type="Gene3D" id="1.25.40.500">
    <property type="entry name" value="TFIID subunit TAF5, NTD2 domain"/>
    <property type="match status" value="1"/>
</dbReference>
<dbReference type="Proteomes" id="UP000012174">
    <property type="component" value="Unassembled WGS sequence"/>
</dbReference>
<dbReference type="InterPro" id="IPR020472">
    <property type="entry name" value="WD40_PAC1"/>
</dbReference>
<dbReference type="SUPFAM" id="SSF160897">
    <property type="entry name" value="Taf5 N-terminal domain-like"/>
    <property type="match status" value="1"/>
</dbReference>
<dbReference type="GO" id="GO:0016251">
    <property type="term" value="F:RNA polymerase II general transcription initiation factor activity"/>
    <property type="evidence" value="ECO:0007669"/>
    <property type="project" value="TreeGrafter"/>
</dbReference>
<dbReference type="Pfam" id="PF08513">
    <property type="entry name" value="LisH"/>
    <property type="match status" value="1"/>
</dbReference>
<dbReference type="PANTHER" id="PTHR19879:SF1">
    <property type="entry name" value="CANNONBALL-RELATED"/>
    <property type="match status" value="1"/>
</dbReference>
<comment type="similarity">
    <text evidence="2">Belongs to the WD repeat TAF5 family.</text>
</comment>
<evidence type="ECO:0000256" key="8">
    <source>
        <dbReference type="PROSITE-ProRule" id="PRU00221"/>
    </source>
</evidence>
<feature type="compositionally biased region" description="Gly residues" evidence="9">
    <location>
        <begin position="734"/>
        <end position="750"/>
    </location>
</feature>
<dbReference type="HOGENOM" id="CLU_005884_0_2_1"/>
<organism evidence="11 12">
    <name type="scientific">Eutypa lata (strain UCR-EL1)</name>
    <name type="common">Grapevine dieback disease fungus</name>
    <name type="synonym">Eutypa armeniacae</name>
    <dbReference type="NCBI Taxonomy" id="1287681"/>
    <lineage>
        <taxon>Eukaryota</taxon>
        <taxon>Fungi</taxon>
        <taxon>Dikarya</taxon>
        <taxon>Ascomycota</taxon>
        <taxon>Pezizomycotina</taxon>
        <taxon>Sordariomycetes</taxon>
        <taxon>Xylariomycetidae</taxon>
        <taxon>Xylariales</taxon>
        <taxon>Diatrypaceae</taxon>
        <taxon>Eutypa</taxon>
    </lineage>
</organism>
<dbReference type="CDD" id="cd00200">
    <property type="entry name" value="WD40"/>
    <property type="match status" value="1"/>
</dbReference>
<dbReference type="Pfam" id="PF00400">
    <property type="entry name" value="WD40"/>
    <property type="match status" value="6"/>
</dbReference>
<evidence type="ECO:0000256" key="5">
    <source>
        <dbReference type="ARBA" id="ARBA00023015"/>
    </source>
</evidence>
<gene>
    <name evidence="11" type="ORF">UCREL1_8560</name>
</gene>
<feature type="compositionally biased region" description="Polar residues" evidence="9">
    <location>
        <begin position="31"/>
        <end position="47"/>
    </location>
</feature>
<dbReference type="OMA" id="HNHPVWD"/>
<feature type="compositionally biased region" description="Low complexity" evidence="9">
    <location>
        <begin position="48"/>
        <end position="73"/>
    </location>
</feature>
<evidence type="ECO:0000256" key="9">
    <source>
        <dbReference type="SAM" id="MobiDB-lite"/>
    </source>
</evidence>
<dbReference type="SUPFAM" id="SSF50978">
    <property type="entry name" value="WD40 repeat-like"/>
    <property type="match status" value="1"/>
</dbReference>
<feature type="repeat" description="WD" evidence="8">
    <location>
        <begin position="404"/>
        <end position="438"/>
    </location>
</feature>
<reference evidence="12" key="1">
    <citation type="journal article" date="2013" name="Genome Announc.">
        <title>Draft genome sequence of the grapevine dieback fungus Eutypa lata UCR-EL1.</title>
        <authorList>
            <person name="Blanco-Ulate B."/>
            <person name="Rolshausen P.E."/>
            <person name="Cantu D."/>
        </authorList>
    </citation>
    <scope>NUCLEOTIDE SEQUENCE [LARGE SCALE GENOMIC DNA]</scope>
    <source>
        <strain evidence="12">UCR-EL1</strain>
    </source>
</reference>
<dbReference type="KEGG" id="ela:UCREL1_8560"/>
<accession>M7SE22</accession>
<dbReference type="PRINTS" id="PR00320">
    <property type="entry name" value="GPROTEINBRPT"/>
</dbReference>
<feature type="repeat" description="WD" evidence="8">
    <location>
        <begin position="519"/>
        <end position="551"/>
    </location>
</feature>
<protein>
    <submittedName>
        <fullName evidence="11">Putative taf5-like protein</fullName>
    </submittedName>
</protein>
<keyword evidence="12" id="KW-1185">Reference proteome</keyword>
<dbReference type="EMBL" id="KB707064">
    <property type="protein sequence ID" value="EMR64484.1"/>
    <property type="molecule type" value="Genomic_DNA"/>
</dbReference>
<dbReference type="Pfam" id="PF04494">
    <property type="entry name" value="TFIID_NTD2"/>
    <property type="match status" value="1"/>
</dbReference>
<dbReference type="InterPro" id="IPR007582">
    <property type="entry name" value="TFIID_NTD2"/>
</dbReference>
<keyword evidence="6" id="KW-0804">Transcription</keyword>
<evidence type="ECO:0000256" key="4">
    <source>
        <dbReference type="ARBA" id="ARBA00022737"/>
    </source>
</evidence>
<feature type="region of interest" description="Disordered" evidence="9">
    <location>
        <begin position="690"/>
        <end position="757"/>
    </location>
</feature>
<keyword evidence="7" id="KW-0539">Nucleus</keyword>
<evidence type="ECO:0000256" key="3">
    <source>
        <dbReference type="ARBA" id="ARBA00022574"/>
    </source>
</evidence>
<dbReference type="STRING" id="1287681.M7SE22"/>
<evidence type="ECO:0000256" key="6">
    <source>
        <dbReference type="ARBA" id="ARBA00023163"/>
    </source>
</evidence>
<dbReference type="GO" id="GO:0005669">
    <property type="term" value="C:transcription factor TFIID complex"/>
    <property type="evidence" value="ECO:0007669"/>
    <property type="project" value="TreeGrafter"/>
</dbReference>
<sequence>MSTNPSASGDGTTNNTNAGSNVGINVGGSAGPSNTNNARFTPQQQQHAPTQGATATTNQNTASPSTTTPNNQNLNQIVTDYLIKKGFHRTEIIFREEVKDLDDTGRPKTGSDSKGPGRYLKAFIHFQKWIENGLDLHKFELWKVLWPVFVHSYLELVRQGSYTYAEEFMKKLRDSFENTHRDELQRLALITASRHVQENPVAKLYRENRYRIPLSVSVAGRMFNFLQRDEDQGGDVIVEILNDHCTIEHVERGPIEPLSFEAIYRRARHMELDDVDAQEGIPGAEHRGGLANRDILDNSAALKLGPLPIEADLRADVVAELEEEDRLHPPQDGKSTLVEEFNAMHPIKKESGDSPERTDIPYPPSRARDVVMEMQKVRENRDRFRIEGRTGGIGPAVSVCMFTFHNTLGSISCMDFSKDAKLVAVGTTDSYIRVWSLDGKPLQSRLPSEKDVKVNNRRLIGHSAPVYSVAFSDAITNLDRNIYEGEPQPDTESKLLISCSADGQVRLWSLEVWSCLCIYKGHDGPVMSLSWGPHGHYFATGGWDKTVRIWSQDHASAQRLLVGHDTAISTLTWHPNGTYVFSASDEADKSIRMWSVSNGNCVRIFTGHVDYISVLECSPNGKVLASGDIGGNIFLWDIAKGTRIKRCRGHGRGGIWSLGFSVESNIIVSGGQDNTVRVWDVELPAAEGNRTAAAAQHDGSDGTIVAASGGGSHGQADGKQSGGGSNNAQSASGSSGGGGGGASGGSGSGASGKKKGKEVMITPDQISAFATKKTPVLKVMLTRMNLVVAGGCYNPETQDRDAAR</sequence>
<comment type="subcellular location">
    <subcellularLocation>
        <location evidence="1">Nucleus</location>
    </subcellularLocation>
</comment>
<feature type="region of interest" description="Disordered" evidence="9">
    <location>
        <begin position="1"/>
        <end position="73"/>
    </location>
</feature>
<evidence type="ECO:0000256" key="7">
    <source>
        <dbReference type="ARBA" id="ARBA00023242"/>
    </source>
</evidence>
<dbReference type="eggNOG" id="KOG0263">
    <property type="taxonomic scope" value="Eukaryota"/>
</dbReference>
<proteinExistence type="inferred from homology"/>
<dbReference type="InterPro" id="IPR036322">
    <property type="entry name" value="WD40_repeat_dom_sf"/>
</dbReference>
<dbReference type="InterPro" id="IPR006594">
    <property type="entry name" value="LisH"/>
</dbReference>
<feature type="repeat" description="WD" evidence="8">
    <location>
        <begin position="561"/>
        <end position="604"/>
    </location>
</feature>
<dbReference type="SMART" id="SM00667">
    <property type="entry name" value="LisH"/>
    <property type="match status" value="1"/>
</dbReference>
<dbReference type="PANTHER" id="PTHR19879">
    <property type="entry name" value="TRANSCRIPTION INITIATION FACTOR TFIID"/>
    <property type="match status" value="1"/>
</dbReference>
<evidence type="ECO:0000256" key="1">
    <source>
        <dbReference type="ARBA" id="ARBA00004123"/>
    </source>
</evidence>
<feature type="compositionally biased region" description="Polar residues" evidence="9">
    <location>
        <begin position="1"/>
        <end position="23"/>
    </location>
</feature>
<dbReference type="InterPro" id="IPR015943">
    <property type="entry name" value="WD40/YVTN_repeat-like_dom_sf"/>
</dbReference>
<keyword evidence="3 8" id="KW-0853">WD repeat</keyword>
<keyword evidence="5" id="KW-0805">Transcription regulation</keyword>
<evidence type="ECO:0000259" key="10">
    <source>
        <dbReference type="Pfam" id="PF04494"/>
    </source>
</evidence>
<dbReference type="PROSITE" id="PS50294">
    <property type="entry name" value="WD_REPEATS_REGION"/>
    <property type="match status" value="4"/>
</dbReference>
<dbReference type="CDD" id="cd08044">
    <property type="entry name" value="TAF5_NTD2"/>
    <property type="match status" value="1"/>
</dbReference>
<feature type="domain" description="TFIID subunit TAF5 NTD2" evidence="10">
    <location>
        <begin position="115"/>
        <end position="245"/>
    </location>
</feature>
<dbReference type="Gene3D" id="2.130.10.10">
    <property type="entry name" value="YVTN repeat-like/Quinoprotein amine dehydrogenase"/>
    <property type="match status" value="2"/>
</dbReference>
<dbReference type="InterPro" id="IPR037264">
    <property type="entry name" value="TFIID_NTD2_sf"/>
</dbReference>